<sequence>MADVLVGSERRVLISGYGLPAQPPATESLLGRLDEIDFRLRQLEEQQRRPPAHADDNGGGGARRGGGAAQPAHQHVQVRGTLMDRLNLLESRIRQLSCELDLDVDGGKAAGSSSSSFPGEEAAWPEPAPVMEPAVMCATADGGKAAGGGWSAVEILQRGARQLHHRSKPNPPNKAVKSLKDAKCACQKEKRKAERGNKASRRWFMV</sequence>
<name>A0AAQ3X278_PASNO</name>
<gene>
    <name evidence="2" type="ORF">U9M48_030019</name>
</gene>
<protein>
    <submittedName>
        <fullName evidence="2">Uncharacterized protein</fullName>
    </submittedName>
</protein>
<accession>A0AAQ3X278</accession>
<dbReference type="PANTHER" id="PTHR34190">
    <property type="entry name" value="EXPRESSED PROTEIN"/>
    <property type="match status" value="1"/>
</dbReference>
<evidence type="ECO:0000256" key="1">
    <source>
        <dbReference type="SAM" id="MobiDB-lite"/>
    </source>
</evidence>
<keyword evidence="3" id="KW-1185">Reference proteome</keyword>
<evidence type="ECO:0000313" key="3">
    <source>
        <dbReference type="Proteomes" id="UP001341281"/>
    </source>
</evidence>
<feature type="region of interest" description="Disordered" evidence="1">
    <location>
        <begin position="105"/>
        <end position="124"/>
    </location>
</feature>
<feature type="compositionally biased region" description="Basic and acidic residues" evidence="1">
    <location>
        <begin position="187"/>
        <end position="197"/>
    </location>
</feature>
<feature type="region of interest" description="Disordered" evidence="1">
    <location>
        <begin position="187"/>
        <end position="206"/>
    </location>
</feature>
<dbReference type="EMBL" id="CP144750">
    <property type="protein sequence ID" value="WVZ82797.1"/>
    <property type="molecule type" value="Genomic_DNA"/>
</dbReference>
<feature type="region of interest" description="Disordered" evidence="1">
    <location>
        <begin position="43"/>
        <end position="74"/>
    </location>
</feature>
<feature type="compositionally biased region" description="Gly residues" evidence="1">
    <location>
        <begin position="57"/>
        <end position="68"/>
    </location>
</feature>
<dbReference type="AlphaFoldDB" id="A0AAQ3X278"/>
<reference evidence="2 3" key="1">
    <citation type="submission" date="2024-02" db="EMBL/GenBank/DDBJ databases">
        <title>High-quality chromosome-scale genome assembly of Pensacola bahiagrass (Paspalum notatum Flugge var. saurae).</title>
        <authorList>
            <person name="Vega J.M."/>
            <person name="Podio M."/>
            <person name="Orjuela J."/>
            <person name="Siena L.A."/>
            <person name="Pessino S.C."/>
            <person name="Combes M.C."/>
            <person name="Mariac C."/>
            <person name="Albertini E."/>
            <person name="Pupilli F."/>
            <person name="Ortiz J.P.A."/>
            <person name="Leblanc O."/>
        </authorList>
    </citation>
    <scope>NUCLEOTIDE SEQUENCE [LARGE SCALE GENOMIC DNA]</scope>
    <source>
        <strain evidence="2">R1</strain>
        <tissue evidence="2">Leaf</tissue>
    </source>
</reference>
<organism evidence="2 3">
    <name type="scientific">Paspalum notatum var. saurae</name>
    <dbReference type="NCBI Taxonomy" id="547442"/>
    <lineage>
        <taxon>Eukaryota</taxon>
        <taxon>Viridiplantae</taxon>
        <taxon>Streptophyta</taxon>
        <taxon>Embryophyta</taxon>
        <taxon>Tracheophyta</taxon>
        <taxon>Spermatophyta</taxon>
        <taxon>Magnoliopsida</taxon>
        <taxon>Liliopsida</taxon>
        <taxon>Poales</taxon>
        <taxon>Poaceae</taxon>
        <taxon>PACMAD clade</taxon>
        <taxon>Panicoideae</taxon>
        <taxon>Andropogonodae</taxon>
        <taxon>Paspaleae</taxon>
        <taxon>Paspalinae</taxon>
        <taxon>Paspalum</taxon>
    </lineage>
</organism>
<dbReference type="Proteomes" id="UP001341281">
    <property type="component" value="Chromosome 06"/>
</dbReference>
<feature type="compositionally biased region" description="Basic and acidic residues" evidence="1">
    <location>
        <begin position="43"/>
        <end position="56"/>
    </location>
</feature>
<proteinExistence type="predicted"/>
<evidence type="ECO:0000313" key="2">
    <source>
        <dbReference type="EMBL" id="WVZ82797.1"/>
    </source>
</evidence>
<dbReference type="PANTHER" id="PTHR34190:SF9">
    <property type="entry name" value="BZIP DOMAIN-CONTAINING PROTEIN"/>
    <property type="match status" value="1"/>
</dbReference>
<feature type="region of interest" description="Disordered" evidence="1">
    <location>
        <begin position="162"/>
        <end position="182"/>
    </location>
</feature>
<feature type="compositionally biased region" description="Low complexity" evidence="1">
    <location>
        <begin position="110"/>
        <end position="124"/>
    </location>
</feature>